<feature type="compositionally biased region" description="Polar residues" evidence="1">
    <location>
        <begin position="1"/>
        <end position="17"/>
    </location>
</feature>
<accession>A0AA38GKR3</accession>
<dbReference type="Proteomes" id="UP000824469">
    <property type="component" value="Unassembled WGS sequence"/>
</dbReference>
<evidence type="ECO:0000256" key="1">
    <source>
        <dbReference type="SAM" id="MobiDB-lite"/>
    </source>
</evidence>
<name>A0AA38GKR3_TAXCH</name>
<comment type="caution">
    <text evidence="2">The sequence shown here is derived from an EMBL/GenBank/DDBJ whole genome shotgun (WGS) entry which is preliminary data.</text>
</comment>
<feature type="non-terminal residue" evidence="2">
    <location>
        <position position="204"/>
    </location>
</feature>
<feature type="non-terminal residue" evidence="2">
    <location>
        <position position="1"/>
    </location>
</feature>
<protein>
    <submittedName>
        <fullName evidence="2">Uncharacterized protein</fullName>
    </submittedName>
</protein>
<reference evidence="2 3" key="1">
    <citation type="journal article" date="2021" name="Nat. Plants">
        <title>The Taxus genome provides insights into paclitaxel biosynthesis.</title>
        <authorList>
            <person name="Xiong X."/>
            <person name="Gou J."/>
            <person name="Liao Q."/>
            <person name="Li Y."/>
            <person name="Zhou Q."/>
            <person name="Bi G."/>
            <person name="Li C."/>
            <person name="Du R."/>
            <person name="Wang X."/>
            <person name="Sun T."/>
            <person name="Guo L."/>
            <person name="Liang H."/>
            <person name="Lu P."/>
            <person name="Wu Y."/>
            <person name="Zhang Z."/>
            <person name="Ro D.K."/>
            <person name="Shang Y."/>
            <person name="Huang S."/>
            <person name="Yan J."/>
        </authorList>
    </citation>
    <scope>NUCLEOTIDE SEQUENCE [LARGE SCALE GENOMIC DNA]</scope>
    <source>
        <strain evidence="2">Ta-2019</strain>
    </source>
</reference>
<proteinExistence type="predicted"/>
<gene>
    <name evidence="2" type="ORF">KI387_018497</name>
</gene>
<dbReference type="AlphaFoldDB" id="A0AA38GKR3"/>
<feature type="compositionally biased region" description="Low complexity" evidence="1">
    <location>
        <begin position="24"/>
        <end position="41"/>
    </location>
</feature>
<organism evidence="2 3">
    <name type="scientific">Taxus chinensis</name>
    <name type="common">Chinese yew</name>
    <name type="synonym">Taxus wallichiana var. chinensis</name>
    <dbReference type="NCBI Taxonomy" id="29808"/>
    <lineage>
        <taxon>Eukaryota</taxon>
        <taxon>Viridiplantae</taxon>
        <taxon>Streptophyta</taxon>
        <taxon>Embryophyta</taxon>
        <taxon>Tracheophyta</taxon>
        <taxon>Spermatophyta</taxon>
        <taxon>Pinopsida</taxon>
        <taxon>Pinidae</taxon>
        <taxon>Conifers II</taxon>
        <taxon>Cupressales</taxon>
        <taxon>Taxaceae</taxon>
        <taxon>Taxus</taxon>
    </lineage>
</organism>
<evidence type="ECO:0000313" key="2">
    <source>
        <dbReference type="EMBL" id="KAH9323858.1"/>
    </source>
</evidence>
<dbReference type="EMBL" id="JAHRHJ020000003">
    <property type="protein sequence ID" value="KAH9323858.1"/>
    <property type="molecule type" value="Genomic_DNA"/>
</dbReference>
<evidence type="ECO:0000313" key="3">
    <source>
        <dbReference type="Proteomes" id="UP000824469"/>
    </source>
</evidence>
<feature type="region of interest" description="Disordered" evidence="1">
    <location>
        <begin position="1"/>
        <end position="56"/>
    </location>
</feature>
<sequence>PTSPVPNTFTGAVSPQNAPLKIFNDPLPNHNNNRLNSNGTNKGVMTGNNDHEASTSLNPLVAPQLGSQPRPKIVDLVELDTELPVEAVTRTREYSSQPSPSYLPETDNIQQMLVRPIGAYDLISDLTKTFSHISFLDLLKNSPTHRATLLEALGLGHLINITPPPETQVNHIEFDIHPPGQPDRDTKFIFKINKMPTDTEIARR</sequence>
<keyword evidence="3" id="KW-1185">Reference proteome</keyword>